<accession>A0A6A6WUF1</accession>
<dbReference type="OrthoDB" id="3860121at2759"/>
<reference evidence="1" key="1">
    <citation type="journal article" date="2020" name="Stud. Mycol.">
        <title>101 Dothideomycetes genomes: a test case for predicting lifestyles and emergence of pathogens.</title>
        <authorList>
            <person name="Haridas S."/>
            <person name="Albert R."/>
            <person name="Binder M."/>
            <person name="Bloem J."/>
            <person name="Labutti K."/>
            <person name="Salamov A."/>
            <person name="Andreopoulos B."/>
            <person name="Baker S."/>
            <person name="Barry K."/>
            <person name="Bills G."/>
            <person name="Bluhm B."/>
            <person name="Cannon C."/>
            <person name="Castanera R."/>
            <person name="Culley D."/>
            <person name="Daum C."/>
            <person name="Ezra D."/>
            <person name="Gonzalez J."/>
            <person name="Henrissat B."/>
            <person name="Kuo A."/>
            <person name="Liang C."/>
            <person name="Lipzen A."/>
            <person name="Lutzoni F."/>
            <person name="Magnuson J."/>
            <person name="Mondo S."/>
            <person name="Nolan M."/>
            <person name="Ohm R."/>
            <person name="Pangilinan J."/>
            <person name="Park H.-J."/>
            <person name="Ramirez L."/>
            <person name="Alfaro M."/>
            <person name="Sun H."/>
            <person name="Tritt A."/>
            <person name="Yoshinaga Y."/>
            <person name="Zwiers L.-H."/>
            <person name="Turgeon B."/>
            <person name="Goodwin S."/>
            <person name="Spatafora J."/>
            <person name="Crous P."/>
            <person name="Grigoriev I."/>
        </authorList>
    </citation>
    <scope>NUCLEOTIDE SEQUENCE</scope>
    <source>
        <strain evidence="1">CBS 109.77</strain>
    </source>
</reference>
<evidence type="ECO:0000313" key="2">
    <source>
        <dbReference type="Proteomes" id="UP000799757"/>
    </source>
</evidence>
<keyword evidence="2" id="KW-1185">Reference proteome</keyword>
<organism evidence="1 2">
    <name type="scientific">Melanomma pulvis-pyrius CBS 109.77</name>
    <dbReference type="NCBI Taxonomy" id="1314802"/>
    <lineage>
        <taxon>Eukaryota</taxon>
        <taxon>Fungi</taxon>
        <taxon>Dikarya</taxon>
        <taxon>Ascomycota</taxon>
        <taxon>Pezizomycotina</taxon>
        <taxon>Dothideomycetes</taxon>
        <taxon>Pleosporomycetidae</taxon>
        <taxon>Pleosporales</taxon>
        <taxon>Melanommataceae</taxon>
        <taxon>Melanomma</taxon>
    </lineage>
</organism>
<evidence type="ECO:0000313" key="1">
    <source>
        <dbReference type="EMBL" id="KAF2787534.1"/>
    </source>
</evidence>
<sequence>MESYTQSDVDVDAKQWARFVDVADPGAVLKKECIAPLTKVSGYWGNEKVRHYQWASKGAKYCKVLGTAASRNPGWGEASIKLNQILLKRITGGHSLRISANPLDLIDLKYLKTWQNQDKLEKKGSKGFTLRYQPISNSDLPAGYTLDQYGLIVSRE</sequence>
<dbReference type="EMBL" id="MU002307">
    <property type="protein sequence ID" value="KAF2787534.1"/>
    <property type="molecule type" value="Genomic_DNA"/>
</dbReference>
<gene>
    <name evidence="1" type="ORF">K505DRAFT_287768</name>
</gene>
<dbReference type="Proteomes" id="UP000799757">
    <property type="component" value="Unassembled WGS sequence"/>
</dbReference>
<name>A0A6A6WUF1_9PLEO</name>
<protein>
    <submittedName>
        <fullName evidence="1">Uncharacterized protein</fullName>
    </submittedName>
</protein>
<proteinExistence type="predicted"/>
<feature type="non-terminal residue" evidence="1">
    <location>
        <position position="156"/>
    </location>
</feature>
<dbReference type="AlphaFoldDB" id="A0A6A6WUF1"/>